<dbReference type="Proteomes" id="UP000254835">
    <property type="component" value="Unassembled WGS sequence"/>
</dbReference>
<organism evidence="2 3">
    <name type="scientific">Yersinia frederiksenii</name>
    <dbReference type="NCBI Taxonomy" id="29484"/>
    <lineage>
        <taxon>Bacteria</taxon>
        <taxon>Pseudomonadati</taxon>
        <taxon>Pseudomonadota</taxon>
        <taxon>Gammaproteobacteria</taxon>
        <taxon>Enterobacterales</taxon>
        <taxon>Yersiniaceae</taxon>
        <taxon>Yersinia</taxon>
    </lineage>
</organism>
<evidence type="ECO:0000256" key="1">
    <source>
        <dbReference type="SAM" id="Phobius"/>
    </source>
</evidence>
<feature type="transmembrane region" description="Helical" evidence="1">
    <location>
        <begin position="64"/>
        <end position="83"/>
    </location>
</feature>
<evidence type="ECO:0000313" key="3">
    <source>
        <dbReference type="Proteomes" id="UP000254835"/>
    </source>
</evidence>
<keyword evidence="1" id="KW-1133">Transmembrane helix</keyword>
<dbReference type="AlphaFoldDB" id="A0A380PVI2"/>
<keyword evidence="1" id="KW-0812">Transmembrane</keyword>
<sequence>MKDITKKYIINDLCIRKLIVTKNNKLVEPVLLVLKTTITMFDSIKDRDIKALYYRISLSVKVRLTLFNFFNFVYITFNITSMLSKTRNSNRKKYRNSSL</sequence>
<evidence type="ECO:0000313" key="2">
    <source>
        <dbReference type="EMBL" id="SUP76977.1"/>
    </source>
</evidence>
<proteinExistence type="predicted"/>
<keyword evidence="1" id="KW-0472">Membrane</keyword>
<accession>A0A380PVI2</accession>
<reference evidence="2 3" key="1">
    <citation type="submission" date="2018-06" db="EMBL/GenBank/DDBJ databases">
        <authorList>
            <consortium name="Pathogen Informatics"/>
            <person name="Doyle S."/>
        </authorList>
    </citation>
    <scope>NUCLEOTIDE SEQUENCE [LARGE SCALE GENOMIC DNA]</scope>
    <source>
        <strain evidence="2 3">NCTC11470</strain>
    </source>
</reference>
<gene>
    <name evidence="2" type="ORF">NCTC11470_02035</name>
</gene>
<dbReference type="EMBL" id="UHJA01000001">
    <property type="protein sequence ID" value="SUP76977.1"/>
    <property type="molecule type" value="Genomic_DNA"/>
</dbReference>
<name>A0A380PVI2_YERFR</name>
<protein>
    <submittedName>
        <fullName evidence="2">Uncharacterized protein</fullName>
    </submittedName>
</protein>